<dbReference type="OrthoDB" id="20669at2759"/>
<proteinExistence type="predicted"/>
<dbReference type="PANTHER" id="PTHR43991:SF12">
    <property type="entry name" value="WD REPEAT PROTEIN (AFU_ORTHOLOGUE AFUA_8G05640)"/>
    <property type="match status" value="1"/>
</dbReference>
<dbReference type="Pfam" id="PF00400">
    <property type="entry name" value="WD40"/>
    <property type="match status" value="1"/>
</dbReference>
<dbReference type="Gene3D" id="2.130.10.10">
    <property type="entry name" value="YVTN repeat-like/Quinoprotein amine dehydrogenase"/>
    <property type="match status" value="1"/>
</dbReference>
<dbReference type="InterPro" id="IPR001680">
    <property type="entry name" value="WD40_rpt"/>
</dbReference>
<accession>A0A8H7LCA7</accession>
<reference evidence="3" key="1">
    <citation type="submission" date="2020-10" db="EMBL/GenBank/DDBJ databases">
        <title>The Whole-Genome Sequence of Metschnikowia persimmonesis, a Novel Endophytic Yeast Species Isolated from Medicinal Plant Diospyros kaki Thumb.</title>
        <authorList>
            <person name="Rahmat E."/>
            <person name="Kang Y."/>
        </authorList>
    </citation>
    <scope>NUCLEOTIDE SEQUENCE</scope>
    <source>
        <strain evidence="3">KIOM G15050</strain>
    </source>
</reference>
<gene>
    <name evidence="3" type="ORF">HF325_003305</name>
</gene>
<protein>
    <submittedName>
        <fullName evidence="3">Uncharacterized protein</fullName>
    </submittedName>
</protein>
<feature type="repeat" description="WD" evidence="1">
    <location>
        <begin position="359"/>
        <end position="392"/>
    </location>
</feature>
<dbReference type="PROSITE" id="PS50082">
    <property type="entry name" value="WD_REPEATS_2"/>
    <property type="match status" value="1"/>
</dbReference>
<dbReference type="EMBL" id="JACBPP010000004">
    <property type="protein sequence ID" value="KAF8002340.1"/>
    <property type="molecule type" value="Genomic_DNA"/>
</dbReference>
<evidence type="ECO:0000313" key="4">
    <source>
        <dbReference type="Proteomes" id="UP000649328"/>
    </source>
</evidence>
<keyword evidence="2" id="KW-0732">Signal</keyword>
<dbReference type="InterPro" id="IPR015943">
    <property type="entry name" value="WD40/YVTN_repeat-like_dom_sf"/>
</dbReference>
<dbReference type="Proteomes" id="UP000649328">
    <property type="component" value="Unassembled WGS sequence"/>
</dbReference>
<evidence type="ECO:0000256" key="2">
    <source>
        <dbReference type="SAM" id="SignalP"/>
    </source>
</evidence>
<organism evidence="3 4">
    <name type="scientific">Metschnikowia pulcherrima</name>
    <dbReference type="NCBI Taxonomy" id="27326"/>
    <lineage>
        <taxon>Eukaryota</taxon>
        <taxon>Fungi</taxon>
        <taxon>Dikarya</taxon>
        <taxon>Ascomycota</taxon>
        <taxon>Saccharomycotina</taxon>
        <taxon>Pichiomycetes</taxon>
        <taxon>Metschnikowiaceae</taxon>
        <taxon>Metschnikowia</taxon>
    </lineage>
</organism>
<feature type="chain" id="PRO_5034293187" evidence="2">
    <location>
        <begin position="18"/>
        <end position="522"/>
    </location>
</feature>
<comment type="caution">
    <text evidence="3">The sequence shown here is derived from an EMBL/GenBank/DDBJ whole genome shotgun (WGS) entry which is preliminary data.</text>
</comment>
<evidence type="ECO:0000313" key="3">
    <source>
        <dbReference type="EMBL" id="KAF8002340.1"/>
    </source>
</evidence>
<evidence type="ECO:0000256" key="1">
    <source>
        <dbReference type="PROSITE-ProRule" id="PRU00221"/>
    </source>
</evidence>
<dbReference type="PROSITE" id="PS50294">
    <property type="entry name" value="WD_REPEATS_REGION"/>
    <property type="match status" value="1"/>
</dbReference>
<dbReference type="PANTHER" id="PTHR43991">
    <property type="entry name" value="WD REPEAT PROTEIN (AFU_ORTHOLOGUE AFUA_8G05640)-RELATED"/>
    <property type="match status" value="1"/>
</dbReference>
<keyword evidence="1" id="KW-0853">WD repeat</keyword>
<sequence length="522" mass="58356">MGSAALIFLDLLDSSAASTVNPSNVYELNLSESLTFLYNLLYDDESTLTKTDILNILSSLKEREGKLPFALTEMQPHMNVQGVSWGPSLRRKFYQERARVARSSWFTNVPNSREKAMKSLRLISYDTKTDFFAFDRFYSRLKNHITHFQLRSLVVCGGSAANGVFYPSSYLYDDNLEPVFVDSGDPHLHEFHSYFKLNRLMPDETASRAGLMKIDCLVDSRDLNIHPNSRISSMACSNKFLAAGTFEGGFLLMDIEAPDHTSLAGEFVLTGSSDGITNDIVISNDNARLAIALNDAKLRFFDVQQACKTGSVQLPFAINCLRLNPHNPNEFFVAADSKDNFILDARCLNDDNFRANATFTGHKDYGFSCDWSPSNENLLVSGNQDGTVRLWDRRMTHESMRCWNSALGSHALDVDWDTLGGPVRNCKFSHYGDYVVWAESLDHVGIIQIDDFEGDDPVHSRVQLIDFIGKCIGLNVCLAGAGRDEQLLIGINDCPLGGILSYRLDTPGKPLPFDFRILGLPR</sequence>
<dbReference type="InterPro" id="IPR036322">
    <property type="entry name" value="WD40_repeat_dom_sf"/>
</dbReference>
<dbReference type="SUPFAM" id="SSF50978">
    <property type="entry name" value="WD40 repeat-like"/>
    <property type="match status" value="1"/>
</dbReference>
<dbReference type="SMART" id="SM00320">
    <property type="entry name" value="WD40"/>
    <property type="match status" value="2"/>
</dbReference>
<feature type="signal peptide" evidence="2">
    <location>
        <begin position="1"/>
        <end position="17"/>
    </location>
</feature>
<name>A0A8H7LCA7_9ASCO</name>
<dbReference type="AlphaFoldDB" id="A0A8H7LCA7"/>
<keyword evidence="4" id="KW-1185">Reference proteome</keyword>